<dbReference type="SMART" id="SM00369">
    <property type="entry name" value="LRR_TYP"/>
    <property type="match status" value="6"/>
</dbReference>
<dbReference type="InterPro" id="IPR050216">
    <property type="entry name" value="LRR_domain-containing"/>
</dbReference>
<evidence type="ECO:0000256" key="2">
    <source>
        <dbReference type="ARBA" id="ARBA00022737"/>
    </source>
</evidence>
<keyword evidence="1" id="KW-0433">Leucine-rich repeat</keyword>
<accession>A0A0F9KZD9</accession>
<dbReference type="Gene3D" id="3.80.10.10">
    <property type="entry name" value="Ribonuclease Inhibitor"/>
    <property type="match status" value="1"/>
</dbReference>
<dbReference type="InterPro" id="IPR032675">
    <property type="entry name" value="LRR_dom_sf"/>
</dbReference>
<dbReference type="InterPro" id="IPR003591">
    <property type="entry name" value="Leu-rich_rpt_typical-subtyp"/>
</dbReference>
<dbReference type="InterPro" id="IPR001611">
    <property type="entry name" value="Leu-rich_rpt"/>
</dbReference>
<gene>
    <name evidence="4" type="ORF">LCGC14_1575490</name>
</gene>
<dbReference type="PROSITE" id="PS51450">
    <property type="entry name" value="LRR"/>
    <property type="match status" value="1"/>
</dbReference>
<dbReference type="Pfam" id="PF13855">
    <property type="entry name" value="LRR_8"/>
    <property type="match status" value="2"/>
</dbReference>
<dbReference type="SUPFAM" id="SSF52058">
    <property type="entry name" value="L domain-like"/>
    <property type="match status" value="1"/>
</dbReference>
<reference evidence="4" key="1">
    <citation type="journal article" date="2015" name="Nature">
        <title>Complex archaea that bridge the gap between prokaryotes and eukaryotes.</title>
        <authorList>
            <person name="Spang A."/>
            <person name="Saw J.H."/>
            <person name="Jorgensen S.L."/>
            <person name="Zaremba-Niedzwiedzka K."/>
            <person name="Martijn J."/>
            <person name="Lind A.E."/>
            <person name="van Eijk R."/>
            <person name="Schleper C."/>
            <person name="Guy L."/>
            <person name="Ettema T.J."/>
        </authorList>
    </citation>
    <scope>NUCLEOTIDE SEQUENCE</scope>
</reference>
<organism evidence="4">
    <name type="scientific">marine sediment metagenome</name>
    <dbReference type="NCBI Taxonomy" id="412755"/>
    <lineage>
        <taxon>unclassified sequences</taxon>
        <taxon>metagenomes</taxon>
        <taxon>ecological metagenomes</taxon>
    </lineage>
</organism>
<protein>
    <submittedName>
        <fullName evidence="4">Uncharacterized protein</fullName>
    </submittedName>
</protein>
<keyword evidence="3" id="KW-0175">Coiled coil</keyword>
<dbReference type="EMBL" id="LAZR01012336">
    <property type="protein sequence ID" value="KKM27363.1"/>
    <property type="molecule type" value="Genomic_DNA"/>
</dbReference>
<comment type="caution">
    <text evidence="4">The sequence shown here is derived from an EMBL/GenBank/DDBJ whole genome shotgun (WGS) entry which is preliminary data.</text>
</comment>
<feature type="coiled-coil region" evidence="3">
    <location>
        <begin position="1"/>
        <end position="28"/>
    </location>
</feature>
<dbReference type="SMART" id="SM00364">
    <property type="entry name" value="LRR_BAC"/>
    <property type="match status" value="6"/>
</dbReference>
<dbReference type="PANTHER" id="PTHR48051:SF54">
    <property type="entry name" value="LEUCINE-RICH REPEAT-CONTAINING PROTEIN"/>
    <property type="match status" value="1"/>
</dbReference>
<keyword evidence="2" id="KW-0677">Repeat</keyword>
<proteinExistence type="predicted"/>
<evidence type="ECO:0000256" key="1">
    <source>
        <dbReference type="ARBA" id="ARBA00022614"/>
    </source>
</evidence>
<dbReference type="PANTHER" id="PTHR48051">
    <property type="match status" value="1"/>
</dbReference>
<dbReference type="GO" id="GO:0005737">
    <property type="term" value="C:cytoplasm"/>
    <property type="evidence" value="ECO:0007669"/>
    <property type="project" value="TreeGrafter"/>
</dbReference>
<dbReference type="AlphaFoldDB" id="A0A0F9KZD9"/>
<sequence>MSNITQQRNNLIKEIKKLEEFIMEMERDTDRDASIVMKAYEKRLQLFEEYTNLEFEYPIEKFELYIIRQIEKNLQIEINHVKDFDKDTKAYYSNNKDGIVDLVIKDSNFSTIPEEICELRSLKKLALINNKIKFFPESFVNLVFLKELNLNMNLIEQLPEFFSEFTYLKKIILSNNKLSFLPKSFFTLKALSQLHLNNNKLQTIPDTISGLINLSTLSLNDNRLKELPSTISDLRNLYFLDLRNNLLTSIPIPLVDIEDLAFIGIDNNPIARKEDLIYLINIKNKELIHSED</sequence>
<evidence type="ECO:0000256" key="3">
    <source>
        <dbReference type="SAM" id="Coils"/>
    </source>
</evidence>
<evidence type="ECO:0000313" key="4">
    <source>
        <dbReference type="EMBL" id="KKM27363.1"/>
    </source>
</evidence>
<name>A0A0F9KZD9_9ZZZZ</name>